<reference evidence="2" key="2">
    <citation type="journal article" date="2021" name="PeerJ">
        <title>Extensive microbial diversity within the chicken gut microbiome revealed by metagenomics and culture.</title>
        <authorList>
            <person name="Gilroy R."/>
            <person name="Ravi A."/>
            <person name="Getino M."/>
            <person name="Pursley I."/>
            <person name="Horton D.L."/>
            <person name="Alikhan N.F."/>
            <person name="Baker D."/>
            <person name="Gharbi K."/>
            <person name="Hall N."/>
            <person name="Watson M."/>
            <person name="Adriaenssens E.M."/>
            <person name="Foster-Nyarko E."/>
            <person name="Jarju S."/>
            <person name="Secka A."/>
            <person name="Antonio M."/>
            <person name="Oren A."/>
            <person name="Chaudhuri R.R."/>
            <person name="La Ragione R."/>
            <person name="Hildebrand F."/>
            <person name="Pallen M.J."/>
        </authorList>
    </citation>
    <scope>NUCLEOTIDE SEQUENCE</scope>
    <source>
        <strain evidence="2">CHK187-14744</strain>
    </source>
</reference>
<dbReference type="InterPro" id="IPR036689">
    <property type="entry name" value="ESAT-6-like_sf"/>
</dbReference>
<reference evidence="2" key="1">
    <citation type="submission" date="2020-10" db="EMBL/GenBank/DDBJ databases">
        <authorList>
            <person name="Gilroy R."/>
        </authorList>
    </citation>
    <scope>NUCLEOTIDE SEQUENCE</scope>
    <source>
        <strain evidence="2">CHK187-14744</strain>
    </source>
</reference>
<dbReference type="InterPro" id="IPR010310">
    <property type="entry name" value="T7SS_ESAT-6-like"/>
</dbReference>
<dbReference type="AlphaFoldDB" id="A0A9D1KXJ2"/>
<dbReference type="Gene3D" id="1.10.287.1060">
    <property type="entry name" value="ESAT-6-like"/>
    <property type="match status" value="1"/>
</dbReference>
<dbReference type="Proteomes" id="UP000824164">
    <property type="component" value="Unassembled WGS sequence"/>
</dbReference>
<dbReference type="EMBL" id="DVLT01000057">
    <property type="protein sequence ID" value="HIU03527.1"/>
    <property type="molecule type" value="Genomic_DNA"/>
</dbReference>
<protein>
    <submittedName>
        <fullName evidence="2">WXG100 family type VII secretion target</fullName>
    </submittedName>
</protein>
<dbReference type="Pfam" id="PF06013">
    <property type="entry name" value="WXG100"/>
    <property type="match status" value="1"/>
</dbReference>
<evidence type="ECO:0000313" key="2">
    <source>
        <dbReference type="EMBL" id="HIU03527.1"/>
    </source>
</evidence>
<gene>
    <name evidence="2" type="ORF">IAB63_09785</name>
</gene>
<evidence type="ECO:0000313" key="3">
    <source>
        <dbReference type="Proteomes" id="UP000824164"/>
    </source>
</evidence>
<sequence>MAGNVARTTQELRNAAAALEGANRDLSEKTADIGEQLTSLESSWQSDSAKTICHSYRALDPKFKEYQRIVESYVHFLRQTADKYEKENQRR</sequence>
<keyword evidence="1" id="KW-0175">Coiled coil</keyword>
<comment type="caution">
    <text evidence="2">The sequence shown here is derived from an EMBL/GenBank/DDBJ whole genome shotgun (WGS) entry which is preliminary data.</text>
</comment>
<dbReference type="SUPFAM" id="SSF140453">
    <property type="entry name" value="EsxAB dimer-like"/>
    <property type="match status" value="1"/>
</dbReference>
<evidence type="ECO:0000256" key="1">
    <source>
        <dbReference type="SAM" id="Coils"/>
    </source>
</evidence>
<name>A0A9D1KXJ2_9FIRM</name>
<accession>A0A9D1KXJ2</accession>
<feature type="coiled-coil region" evidence="1">
    <location>
        <begin position="5"/>
        <end position="32"/>
    </location>
</feature>
<organism evidence="2 3">
    <name type="scientific">Candidatus Onthocola gallistercoris</name>
    <dbReference type="NCBI Taxonomy" id="2840876"/>
    <lineage>
        <taxon>Bacteria</taxon>
        <taxon>Bacillati</taxon>
        <taxon>Bacillota</taxon>
        <taxon>Bacilli</taxon>
        <taxon>Candidatus Onthocola</taxon>
    </lineage>
</organism>
<proteinExistence type="predicted"/>